<dbReference type="PANTHER" id="PTHR28180">
    <property type="entry name" value="CONSERVED MITOCHONDRIAL PROTEIN-RELATED"/>
    <property type="match status" value="1"/>
</dbReference>
<name>A0A6G1K9E4_9PLEO</name>
<proteinExistence type="predicted"/>
<dbReference type="Gene3D" id="1.20.1290.10">
    <property type="entry name" value="AhpD-like"/>
    <property type="match status" value="1"/>
</dbReference>
<evidence type="ECO:0008006" key="3">
    <source>
        <dbReference type="Google" id="ProtNLM"/>
    </source>
</evidence>
<reference evidence="1" key="1">
    <citation type="journal article" date="2020" name="Stud. Mycol.">
        <title>101 Dothideomycetes genomes: a test case for predicting lifestyles and emergence of pathogens.</title>
        <authorList>
            <person name="Haridas S."/>
            <person name="Albert R."/>
            <person name="Binder M."/>
            <person name="Bloem J."/>
            <person name="Labutti K."/>
            <person name="Salamov A."/>
            <person name="Andreopoulos B."/>
            <person name="Baker S."/>
            <person name="Barry K."/>
            <person name="Bills G."/>
            <person name="Bluhm B."/>
            <person name="Cannon C."/>
            <person name="Castanera R."/>
            <person name="Culley D."/>
            <person name="Daum C."/>
            <person name="Ezra D."/>
            <person name="Gonzalez J."/>
            <person name="Henrissat B."/>
            <person name="Kuo A."/>
            <person name="Liang C."/>
            <person name="Lipzen A."/>
            <person name="Lutzoni F."/>
            <person name="Magnuson J."/>
            <person name="Mondo S."/>
            <person name="Nolan M."/>
            <person name="Ohm R."/>
            <person name="Pangilinan J."/>
            <person name="Park H.-J."/>
            <person name="Ramirez L."/>
            <person name="Alfaro M."/>
            <person name="Sun H."/>
            <person name="Tritt A."/>
            <person name="Yoshinaga Y."/>
            <person name="Zwiers L.-H."/>
            <person name="Turgeon B."/>
            <person name="Goodwin S."/>
            <person name="Spatafora J."/>
            <person name="Crous P."/>
            <person name="Grigoriev I."/>
        </authorList>
    </citation>
    <scope>NUCLEOTIDE SEQUENCE</scope>
    <source>
        <strain evidence="1">CBS 279.74</strain>
    </source>
</reference>
<dbReference type="Proteomes" id="UP000799428">
    <property type="component" value="Unassembled WGS sequence"/>
</dbReference>
<dbReference type="EMBL" id="MU005771">
    <property type="protein sequence ID" value="KAF2709061.1"/>
    <property type="molecule type" value="Genomic_DNA"/>
</dbReference>
<dbReference type="AlphaFoldDB" id="A0A6G1K9E4"/>
<protein>
    <recommendedName>
        <fullName evidence="3">Carboxymuconolactone decarboxylase-like domain-containing protein</fullName>
    </recommendedName>
</protein>
<sequence length="358" mass="40968">MIPLKATRGEVVVDDVGGERNRSYVHRSHRQDGILTFVVLTTCVGNLQNTPMRMLMRRFAHKPALSQQHLSSPSVITLLSRRPIPDHIIPPLRHHARYRLRPISSTSVNRKKMGTDNEVPSAPKVEARAAELFLDIEQALASTKLGKDRWYILALAALVGGTEPEMADQLYLHIISKPEFQSTSARQSLVRRLREALVKLVSIVGVCKPLEAIIAIAKVEKEEDRDYSFSREHWQCDKENHDKGMDWMRQIYTHNVESTLDLFKAHQDFRWISTEITYGLYLSDRQTLDDLDTELVVLVGIMIQNLRLETHWHIRGTRRIGVSREDVETIIECVRKVAKLMGTSLSKIPTVEEVEKDV</sequence>
<keyword evidence="2" id="KW-1185">Reference proteome</keyword>
<dbReference type="InterPro" id="IPR052999">
    <property type="entry name" value="PTS1_Protein"/>
</dbReference>
<evidence type="ECO:0000313" key="1">
    <source>
        <dbReference type="EMBL" id="KAF2709061.1"/>
    </source>
</evidence>
<evidence type="ECO:0000313" key="2">
    <source>
        <dbReference type="Proteomes" id="UP000799428"/>
    </source>
</evidence>
<dbReference type="PANTHER" id="PTHR28180:SF5">
    <property type="entry name" value="DNA POLYMERASE ALPHA SUBUNIT B"/>
    <property type="match status" value="1"/>
</dbReference>
<dbReference type="InterPro" id="IPR029032">
    <property type="entry name" value="AhpD-like"/>
</dbReference>
<dbReference type="SUPFAM" id="SSF69118">
    <property type="entry name" value="AhpD-like"/>
    <property type="match status" value="1"/>
</dbReference>
<gene>
    <name evidence="1" type="ORF">K504DRAFT_468269</name>
</gene>
<organism evidence="1 2">
    <name type="scientific">Pleomassaria siparia CBS 279.74</name>
    <dbReference type="NCBI Taxonomy" id="1314801"/>
    <lineage>
        <taxon>Eukaryota</taxon>
        <taxon>Fungi</taxon>
        <taxon>Dikarya</taxon>
        <taxon>Ascomycota</taxon>
        <taxon>Pezizomycotina</taxon>
        <taxon>Dothideomycetes</taxon>
        <taxon>Pleosporomycetidae</taxon>
        <taxon>Pleosporales</taxon>
        <taxon>Pleomassariaceae</taxon>
        <taxon>Pleomassaria</taxon>
    </lineage>
</organism>
<dbReference type="OrthoDB" id="5537330at2759"/>
<accession>A0A6G1K9E4</accession>